<dbReference type="Gene3D" id="3.30.40.10">
    <property type="entry name" value="Zinc/RING finger domain, C3HC4 (zinc finger)"/>
    <property type="match status" value="1"/>
</dbReference>
<dbReference type="GO" id="GO:0008270">
    <property type="term" value="F:zinc ion binding"/>
    <property type="evidence" value="ECO:0007669"/>
    <property type="project" value="UniProtKB-KW"/>
</dbReference>
<dbReference type="SUPFAM" id="SSF57850">
    <property type="entry name" value="RING/U-box"/>
    <property type="match status" value="1"/>
</dbReference>
<dbReference type="Pfam" id="PF12906">
    <property type="entry name" value="RINGv"/>
    <property type="match status" value="1"/>
</dbReference>
<protein>
    <recommendedName>
        <fullName evidence="4">RING-CH-type domain-containing protein</fullName>
    </recommendedName>
</protein>
<name>A0ABD3QEW6_9STRA</name>
<keyword evidence="6" id="KW-1185">Reference proteome</keyword>
<keyword evidence="2" id="KW-0863">Zinc-finger</keyword>
<dbReference type="AlphaFoldDB" id="A0ABD3QEW6"/>
<evidence type="ECO:0000259" key="4">
    <source>
        <dbReference type="PROSITE" id="PS51292"/>
    </source>
</evidence>
<evidence type="ECO:0000313" key="5">
    <source>
        <dbReference type="EMBL" id="KAL3798449.1"/>
    </source>
</evidence>
<dbReference type="PROSITE" id="PS51292">
    <property type="entry name" value="ZF_RING_CH"/>
    <property type="match status" value="1"/>
</dbReference>
<dbReference type="Proteomes" id="UP001530315">
    <property type="component" value="Unassembled WGS sequence"/>
</dbReference>
<feature type="domain" description="RING-CH-type" evidence="4">
    <location>
        <begin position="1"/>
        <end position="77"/>
    </location>
</feature>
<keyword evidence="1" id="KW-0479">Metal-binding</keyword>
<evidence type="ECO:0000256" key="2">
    <source>
        <dbReference type="ARBA" id="ARBA00022771"/>
    </source>
</evidence>
<comment type="caution">
    <text evidence="5">The sequence shown here is derived from an EMBL/GenBank/DDBJ whole genome shotgun (WGS) entry which is preliminary data.</text>
</comment>
<keyword evidence="3" id="KW-0862">Zinc</keyword>
<dbReference type="InterPro" id="IPR013083">
    <property type="entry name" value="Znf_RING/FYVE/PHD"/>
</dbReference>
<dbReference type="EMBL" id="JALLAZ020000297">
    <property type="protein sequence ID" value="KAL3798449.1"/>
    <property type="molecule type" value="Genomic_DNA"/>
</dbReference>
<proteinExistence type="predicted"/>
<evidence type="ECO:0000256" key="3">
    <source>
        <dbReference type="ARBA" id="ARBA00022833"/>
    </source>
</evidence>
<accession>A0ABD3QEW6</accession>
<evidence type="ECO:0000313" key="6">
    <source>
        <dbReference type="Proteomes" id="UP001530315"/>
    </source>
</evidence>
<gene>
    <name evidence="5" type="ORF">ACHAW5_007401</name>
</gene>
<organism evidence="5 6">
    <name type="scientific">Stephanodiscus triporus</name>
    <dbReference type="NCBI Taxonomy" id="2934178"/>
    <lineage>
        <taxon>Eukaryota</taxon>
        <taxon>Sar</taxon>
        <taxon>Stramenopiles</taxon>
        <taxon>Ochrophyta</taxon>
        <taxon>Bacillariophyta</taxon>
        <taxon>Coscinodiscophyceae</taxon>
        <taxon>Thalassiosirophycidae</taxon>
        <taxon>Stephanodiscales</taxon>
        <taxon>Stephanodiscaceae</taxon>
        <taxon>Stephanodiscus</taxon>
    </lineage>
</organism>
<dbReference type="SMART" id="SM00744">
    <property type="entry name" value="RINGv"/>
    <property type="match status" value="1"/>
</dbReference>
<reference evidence="5 6" key="1">
    <citation type="submission" date="2024-10" db="EMBL/GenBank/DDBJ databases">
        <title>Updated reference genomes for cyclostephanoid diatoms.</title>
        <authorList>
            <person name="Roberts W.R."/>
            <person name="Alverson A.J."/>
        </authorList>
    </citation>
    <scope>NUCLEOTIDE SEQUENCE [LARGE SCALE GENOMIC DNA]</scope>
    <source>
        <strain evidence="5 6">AJA276-08</strain>
    </source>
</reference>
<dbReference type="InterPro" id="IPR011016">
    <property type="entry name" value="Znf_RING-CH"/>
</dbReference>
<evidence type="ECO:0000256" key="1">
    <source>
        <dbReference type="ARBA" id="ARBA00022723"/>
    </source>
</evidence>
<sequence length="445" mass="50169">MAVPEGASCYFCLDEGPDEEGEPLVRDCSCRGDSAGFAHLSCIVHYAEHKSTLEANSPAFTTSWEDCPNCKQPYQNKLSLDLASAFVSFAEVTYGCPENSKWDKINVMHSLRSKIIILNNIMHSKSLYSSQDSGMLKVECETLIKKLLSMVERMKKDEKMDGWVHMPRTSFEYNFCEMIGVFEAFGYGCFGASMSLDKTEESNNTSIKYFEKARIIYNLFGKKKKSKEMESHIEIFRARSAKSNEDDTNVRATDIFEKLRINYETKLELHGLTSVVTMAAGLDYAKVLLNYNHGIEAERIVMKLVTESCRVHGPEHNCTKSAEELLEVCKERYVMVLPYRGNLFQALRYENDGEICVLTGPLAEPRKADDERMLQVASDLIRPTFGCPVICHGLVSASHLNGKVGHVRAFHKNSRLAVHFEDKSQKPASVKADNLRIAFELPTKG</sequence>